<feature type="signal peptide" evidence="1">
    <location>
        <begin position="1"/>
        <end position="20"/>
    </location>
</feature>
<dbReference type="Proteomes" id="UP000828390">
    <property type="component" value="Unassembled WGS sequence"/>
</dbReference>
<comment type="caution">
    <text evidence="2">The sequence shown here is derived from an EMBL/GenBank/DDBJ whole genome shotgun (WGS) entry which is preliminary data.</text>
</comment>
<reference evidence="2" key="2">
    <citation type="submission" date="2020-11" db="EMBL/GenBank/DDBJ databases">
        <authorList>
            <person name="McCartney M.A."/>
            <person name="Auch B."/>
            <person name="Kono T."/>
            <person name="Mallez S."/>
            <person name="Becker A."/>
            <person name="Gohl D.M."/>
            <person name="Silverstein K.A.T."/>
            <person name="Koren S."/>
            <person name="Bechman K.B."/>
            <person name="Herman A."/>
            <person name="Abrahante J.E."/>
            <person name="Garbe J."/>
        </authorList>
    </citation>
    <scope>NUCLEOTIDE SEQUENCE</scope>
    <source>
        <strain evidence="2">Duluth1</strain>
        <tissue evidence="2">Whole animal</tissue>
    </source>
</reference>
<dbReference type="InterPro" id="IPR014990">
    <property type="entry name" value="DUF1838"/>
</dbReference>
<evidence type="ECO:0000256" key="1">
    <source>
        <dbReference type="SAM" id="SignalP"/>
    </source>
</evidence>
<keyword evidence="1" id="KW-0732">Signal</keyword>
<gene>
    <name evidence="2" type="ORF">DPMN_001407</name>
</gene>
<dbReference type="Pfam" id="PF08894">
    <property type="entry name" value="DUF1838"/>
    <property type="match status" value="1"/>
</dbReference>
<evidence type="ECO:0000313" key="3">
    <source>
        <dbReference type="Proteomes" id="UP000828390"/>
    </source>
</evidence>
<reference evidence="2" key="1">
    <citation type="journal article" date="2019" name="bioRxiv">
        <title>The Genome of the Zebra Mussel, Dreissena polymorpha: A Resource for Invasive Species Research.</title>
        <authorList>
            <person name="McCartney M.A."/>
            <person name="Auch B."/>
            <person name="Kono T."/>
            <person name="Mallez S."/>
            <person name="Zhang Y."/>
            <person name="Obille A."/>
            <person name="Becker A."/>
            <person name="Abrahante J.E."/>
            <person name="Garbe J."/>
            <person name="Badalamenti J.P."/>
            <person name="Herman A."/>
            <person name="Mangelson H."/>
            <person name="Liachko I."/>
            <person name="Sullivan S."/>
            <person name="Sone E.D."/>
            <person name="Koren S."/>
            <person name="Silverstein K.A.T."/>
            <person name="Beckman K.B."/>
            <person name="Gohl D.M."/>
        </authorList>
    </citation>
    <scope>NUCLEOTIDE SEQUENCE</scope>
    <source>
        <strain evidence="2">Duluth1</strain>
        <tissue evidence="2">Whole animal</tissue>
    </source>
</reference>
<name>A0A9D4MIE0_DREPO</name>
<organism evidence="2 3">
    <name type="scientific">Dreissena polymorpha</name>
    <name type="common">Zebra mussel</name>
    <name type="synonym">Mytilus polymorpha</name>
    <dbReference type="NCBI Taxonomy" id="45954"/>
    <lineage>
        <taxon>Eukaryota</taxon>
        <taxon>Metazoa</taxon>
        <taxon>Spiralia</taxon>
        <taxon>Lophotrochozoa</taxon>
        <taxon>Mollusca</taxon>
        <taxon>Bivalvia</taxon>
        <taxon>Autobranchia</taxon>
        <taxon>Heteroconchia</taxon>
        <taxon>Euheterodonta</taxon>
        <taxon>Imparidentia</taxon>
        <taxon>Neoheterodontei</taxon>
        <taxon>Myida</taxon>
        <taxon>Dreissenoidea</taxon>
        <taxon>Dreissenidae</taxon>
        <taxon>Dreissena</taxon>
    </lineage>
</organism>
<proteinExistence type="predicted"/>
<keyword evidence="3" id="KW-1185">Reference proteome</keyword>
<protein>
    <submittedName>
        <fullName evidence="2">Uncharacterized protein</fullName>
    </submittedName>
</protein>
<sequence>MQTTWLLLLVISFSGGKTYGFSDLENFIRVIGSLNPNQTVVNYLNESVFWKQPKSILQKLFNYEGYNINRKIRQSDGTFLSLSRDFVVYRQPNTSEILQVLMNPISYNANEVFNVANDPVNAHIGSASPAMPVPPHLPEFLVYNTDIILEYPNPLQPNNYAHYSAGPVYDCVELFGLFSNSTLINASKTDSVPMTGTWMRKSQYFPWMELGTTPGSLF</sequence>
<accession>A0A9D4MIE0</accession>
<evidence type="ECO:0000313" key="2">
    <source>
        <dbReference type="EMBL" id="KAH3877533.1"/>
    </source>
</evidence>
<dbReference type="EMBL" id="JAIWYP010000001">
    <property type="protein sequence ID" value="KAH3877533.1"/>
    <property type="molecule type" value="Genomic_DNA"/>
</dbReference>
<dbReference type="AlphaFoldDB" id="A0A9D4MIE0"/>
<feature type="chain" id="PRO_5038430990" evidence="1">
    <location>
        <begin position="21"/>
        <end position="218"/>
    </location>
</feature>